<dbReference type="AlphaFoldDB" id="A0A1A9A1F4"/>
<dbReference type="PANTHER" id="PTHR21340:SF0">
    <property type="entry name" value="BIS(5'-NUCLEOSYL)-TETRAPHOSPHATASE [ASYMMETRICAL]"/>
    <property type="match status" value="1"/>
</dbReference>
<dbReference type="STRING" id="261654.GA0070611_4637"/>
<dbReference type="Proteomes" id="UP000199385">
    <property type="component" value="Chromosome I"/>
</dbReference>
<dbReference type="InterPro" id="IPR051325">
    <property type="entry name" value="Nudix_hydrolase_domain"/>
</dbReference>
<dbReference type="Gene3D" id="3.90.79.10">
    <property type="entry name" value="Nucleoside Triphosphate Pyrophosphohydrolase"/>
    <property type="match status" value="1"/>
</dbReference>
<evidence type="ECO:0000259" key="2">
    <source>
        <dbReference type="PROSITE" id="PS51462"/>
    </source>
</evidence>
<evidence type="ECO:0000313" key="3">
    <source>
        <dbReference type="EMBL" id="SBT50028.1"/>
    </source>
</evidence>
<dbReference type="InterPro" id="IPR000086">
    <property type="entry name" value="NUDIX_hydrolase_dom"/>
</dbReference>
<dbReference type="PATRIC" id="fig|261654.4.peg.4704"/>
<dbReference type="InterPro" id="IPR015797">
    <property type="entry name" value="NUDIX_hydrolase-like_dom_sf"/>
</dbReference>
<name>A0A1A9A1F4_9ACTN</name>
<gene>
    <name evidence="3" type="ORF">GA0070611_4637</name>
</gene>
<feature type="domain" description="Nudix hydrolase" evidence="2">
    <location>
        <begin position="45"/>
        <end position="182"/>
    </location>
</feature>
<dbReference type="GO" id="GO:0004081">
    <property type="term" value="F:bis(5'-nucleosyl)-tetraphosphatase (asymmetrical) activity"/>
    <property type="evidence" value="ECO:0007669"/>
    <property type="project" value="TreeGrafter"/>
</dbReference>
<dbReference type="PROSITE" id="PS51462">
    <property type="entry name" value="NUDIX"/>
    <property type="match status" value="1"/>
</dbReference>
<dbReference type="PANTHER" id="PTHR21340">
    <property type="entry name" value="DIADENOSINE 5,5-P1,P4-TETRAPHOSPHATE PYROPHOSPHOHYDROLASE MUTT"/>
    <property type="match status" value="1"/>
</dbReference>
<sequence length="186" mass="20654">MRDEIRALVEALTPGDELEERHRAETLAWLAATGDIWRREKPGTPSPHLVAYFLLRDATDGTVLLVDHRKAGMWLPTGGHVEPGEHPTATVRREMVEELGVPAVFAPPYGECPAFLTVTATVGAPADRHTDVSLWYVLSGSRDQKLIPDPDEFHGVRWWTPDEVTTARPGTVEPHLTRLLGKLSRT</sequence>
<dbReference type="SUPFAM" id="SSF55811">
    <property type="entry name" value="Nudix"/>
    <property type="match status" value="1"/>
</dbReference>
<dbReference type="OrthoDB" id="9764897at2"/>
<evidence type="ECO:0000256" key="1">
    <source>
        <dbReference type="ARBA" id="ARBA00022801"/>
    </source>
</evidence>
<dbReference type="Pfam" id="PF00293">
    <property type="entry name" value="NUDIX"/>
    <property type="match status" value="1"/>
</dbReference>
<reference evidence="4" key="1">
    <citation type="submission" date="2016-06" db="EMBL/GenBank/DDBJ databases">
        <authorList>
            <person name="Varghese N."/>
            <person name="Submissions Spin"/>
        </authorList>
    </citation>
    <scope>NUCLEOTIDE SEQUENCE [LARGE SCALE GENOMIC DNA]</scope>
    <source>
        <strain evidence="4">DSM 44815</strain>
    </source>
</reference>
<dbReference type="CDD" id="cd03674">
    <property type="entry name" value="NUDIX_Hydrolase"/>
    <property type="match status" value="1"/>
</dbReference>
<evidence type="ECO:0000313" key="4">
    <source>
        <dbReference type="Proteomes" id="UP000199385"/>
    </source>
</evidence>
<dbReference type="GO" id="GO:0006167">
    <property type="term" value="P:AMP biosynthetic process"/>
    <property type="evidence" value="ECO:0007669"/>
    <property type="project" value="TreeGrafter"/>
</dbReference>
<dbReference type="GO" id="GO:0006754">
    <property type="term" value="P:ATP biosynthetic process"/>
    <property type="evidence" value="ECO:0007669"/>
    <property type="project" value="TreeGrafter"/>
</dbReference>
<keyword evidence="4" id="KW-1185">Reference proteome</keyword>
<dbReference type="InterPro" id="IPR020084">
    <property type="entry name" value="NUDIX_hydrolase_CS"/>
</dbReference>
<dbReference type="EMBL" id="LT594323">
    <property type="protein sequence ID" value="SBT50028.1"/>
    <property type="molecule type" value="Genomic_DNA"/>
</dbReference>
<dbReference type="PROSITE" id="PS00893">
    <property type="entry name" value="NUDIX_BOX"/>
    <property type="match status" value="1"/>
</dbReference>
<accession>A0A1A9A1F4</accession>
<protein>
    <submittedName>
        <fullName evidence="3">ADP-ribose pyrophosphatase YjhB, NUDIX family</fullName>
    </submittedName>
</protein>
<keyword evidence="1" id="KW-0378">Hydrolase</keyword>
<proteinExistence type="predicted"/>
<organism evidence="3 4">
    <name type="scientific">Micromonospora auratinigra</name>
    <dbReference type="NCBI Taxonomy" id="261654"/>
    <lineage>
        <taxon>Bacteria</taxon>
        <taxon>Bacillati</taxon>
        <taxon>Actinomycetota</taxon>
        <taxon>Actinomycetes</taxon>
        <taxon>Micromonosporales</taxon>
        <taxon>Micromonosporaceae</taxon>
        <taxon>Micromonospora</taxon>
    </lineage>
</organism>
<dbReference type="RefSeq" id="WP_091667819.1">
    <property type="nucleotide sequence ID" value="NZ_LT594323.1"/>
</dbReference>